<dbReference type="PROSITE" id="PS51417">
    <property type="entry name" value="ARF"/>
    <property type="match status" value="1"/>
</dbReference>
<feature type="binding site" evidence="4">
    <location>
        <position position="54"/>
    </location>
    <ligand>
        <name>Mg(2+)</name>
        <dbReference type="ChEBI" id="CHEBI:18420"/>
    </ligand>
</feature>
<dbReference type="Proteomes" id="UP001217754">
    <property type="component" value="Chromosome 2"/>
</dbReference>
<sequence length="225" mass="24272">MYHLLAGLYAEWAKKPVYNVLLVGLKGSGKTWVLERLREMHAGGQGPSGRIAPTVGQNVLDVTYKRSVLHFWDLGGAASMRVLWDEYLPDAAAVVWVLDAPRWAQDAKIDGERQPTYRAAVCDALFQLAQDAAARNQPIVVVVAQLDQAPFAGPGLDQASGVALVEHVHIHVVEQWAKFVDETTSAATLNPHWTFVGLSAASGDGVPAALDTIHSKAVRYASTAP</sequence>
<keyword evidence="4" id="KW-0479">Metal-binding</keyword>
<evidence type="ECO:0000313" key="5">
    <source>
        <dbReference type="EMBL" id="WFD38294.1"/>
    </source>
</evidence>
<dbReference type="GeneID" id="85224894"/>
<gene>
    <name evidence="5" type="primary">ARL3</name>
    <name evidence="5" type="ORF">MJAP1_001245</name>
</gene>
<evidence type="ECO:0000256" key="1">
    <source>
        <dbReference type="ARBA" id="ARBA00022741"/>
    </source>
</evidence>
<proteinExistence type="predicted"/>
<dbReference type="PANTHER" id="PTHR45909">
    <property type="entry name" value="ADP-RIBOSYLATION FACTOR-RELATED PROTEIN 1"/>
    <property type="match status" value="1"/>
</dbReference>
<evidence type="ECO:0000256" key="3">
    <source>
        <dbReference type="PIRSR" id="PIRSR606689-1"/>
    </source>
</evidence>
<evidence type="ECO:0000256" key="2">
    <source>
        <dbReference type="ARBA" id="ARBA00023134"/>
    </source>
</evidence>
<keyword evidence="4" id="KW-0460">Magnesium</keyword>
<dbReference type="InterPro" id="IPR024156">
    <property type="entry name" value="Small_GTPase_ARF"/>
</dbReference>
<dbReference type="RefSeq" id="XP_060121191.1">
    <property type="nucleotide sequence ID" value="XM_060265208.1"/>
</dbReference>
<dbReference type="Pfam" id="PF00025">
    <property type="entry name" value="Arf"/>
    <property type="match status" value="1"/>
</dbReference>
<dbReference type="GO" id="GO:0043001">
    <property type="term" value="P:Golgi to plasma membrane protein transport"/>
    <property type="evidence" value="ECO:0007669"/>
    <property type="project" value="TreeGrafter"/>
</dbReference>
<accession>A0AAF0JA45</accession>
<dbReference type="InterPro" id="IPR027417">
    <property type="entry name" value="P-loop_NTPase"/>
</dbReference>
<dbReference type="GO" id="GO:0005794">
    <property type="term" value="C:Golgi apparatus"/>
    <property type="evidence" value="ECO:0007669"/>
    <property type="project" value="TreeGrafter"/>
</dbReference>
<dbReference type="Gene3D" id="3.40.50.300">
    <property type="entry name" value="P-loop containing nucleotide triphosphate hydrolases"/>
    <property type="match status" value="1"/>
</dbReference>
<keyword evidence="6" id="KW-1185">Reference proteome</keyword>
<dbReference type="GO" id="GO:0046872">
    <property type="term" value="F:metal ion binding"/>
    <property type="evidence" value="ECO:0007669"/>
    <property type="project" value="UniProtKB-KW"/>
</dbReference>
<dbReference type="GO" id="GO:0006886">
    <property type="term" value="P:intracellular protein transport"/>
    <property type="evidence" value="ECO:0007669"/>
    <property type="project" value="TreeGrafter"/>
</dbReference>
<feature type="binding site" evidence="4">
    <location>
        <position position="31"/>
    </location>
    <ligand>
        <name>Mg(2+)</name>
        <dbReference type="ChEBI" id="CHEBI:18420"/>
    </ligand>
</feature>
<dbReference type="SUPFAM" id="SSF52540">
    <property type="entry name" value="P-loop containing nucleoside triphosphate hydrolases"/>
    <property type="match status" value="1"/>
</dbReference>
<name>A0AAF0JA45_9BASI</name>
<evidence type="ECO:0000313" key="6">
    <source>
        <dbReference type="Proteomes" id="UP001217754"/>
    </source>
</evidence>
<dbReference type="EMBL" id="CP119959">
    <property type="protein sequence ID" value="WFD38294.1"/>
    <property type="molecule type" value="Genomic_DNA"/>
</dbReference>
<dbReference type="AlphaFoldDB" id="A0AAF0JA45"/>
<feature type="binding site" evidence="3">
    <location>
        <begin position="24"/>
        <end position="31"/>
    </location>
    <ligand>
        <name>GTP</name>
        <dbReference type="ChEBI" id="CHEBI:37565"/>
    </ligand>
</feature>
<feature type="binding site" evidence="3">
    <location>
        <position position="76"/>
    </location>
    <ligand>
        <name>GTP</name>
        <dbReference type="ChEBI" id="CHEBI:37565"/>
    </ligand>
</feature>
<dbReference type="InterPro" id="IPR006689">
    <property type="entry name" value="Small_GTPase_ARF/SAR"/>
</dbReference>
<dbReference type="SMART" id="SM00177">
    <property type="entry name" value="ARF"/>
    <property type="match status" value="1"/>
</dbReference>
<dbReference type="PANTHER" id="PTHR45909:SF1">
    <property type="entry name" value="ADP-RIBOSYLATION FACTOR-RELATED PROTEIN 1"/>
    <property type="match status" value="1"/>
</dbReference>
<reference evidence="5" key="1">
    <citation type="submission" date="2023-03" db="EMBL/GenBank/DDBJ databases">
        <title>Mating type loci evolution in Malassezia.</title>
        <authorList>
            <person name="Coelho M.A."/>
        </authorList>
    </citation>
    <scope>NUCLEOTIDE SEQUENCE</scope>
    <source>
        <strain evidence="5">CBS 9431</strain>
    </source>
</reference>
<keyword evidence="1 3" id="KW-0547">Nucleotide-binding</keyword>
<dbReference type="GO" id="GO:0003924">
    <property type="term" value="F:GTPase activity"/>
    <property type="evidence" value="ECO:0007669"/>
    <property type="project" value="InterPro"/>
</dbReference>
<dbReference type="GO" id="GO:0005525">
    <property type="term" value="F:GTP binding"/>
    <property type="evidence" value="ECO:0007669"/>
    <property type="project" value="UniProtKB-KW"/>
</dbReference>
<keyword evidence="2 3" id="KW-0342">GTP-binding</keyword>
<dbReference type="GO" id="GO:0034067">
    <property type="term" value="P:protein localization to Golgi apparatus"/>
    <property type="evidence" value="ECO:0007669"/>
    <property type="project" value="TreeGrafter"/>
</dbReference>
<evidence type="ECO:0000256" key="4">
    <source>
        <dbReference type="PIRSR" id="PIRSR606689-2"/>
    </source>
</evidence>
<organism evidence="5 6">
    <name type="scientific">Malassezia japonica</name>
    <dbReference type="NCBI Taxonomy" id="223818"/>
    <lineage>
        <taxon>Eukaryota</taxon>
        <taxon>Fungi</taxon>
        <taxon>Dikarya</taxon>
        <taxon>Basidiomycota</taxon>
        <taxon>Ustilaginomycotina</taxon>
        <taxon>Malasseziomycetes</taxon>
        <taxon>Malasseziales</taxon>
        <taxon>Malasseziaceae</taxon>
        <taxon>Malassezia</taxon>
    </lineage>
</organism>
<protein>
    <submittedName>
        <fullName evidence="5">ADP-ribosylation factor protein 3</fullName>
    </submittedName>
</protein>